<reference evidence="2" key="1">
    <citation type="submission" date="2020-05" db="EMBL/GenBank/DDBJ databases">
        <authorList>
            <person name="Chiriac C."/>
            <person name="Salcher M."/>
            <person name="Ghai R."/>
            <person name="Kavagutti S V."/>
        </authorList>
    </citation>
    <scope>NUCLEOTIDE SEQUENCE</scope>
</reference>
<name>A0A6J6NSF3_9ZZZZ</name>
<organism evidence="2">
    <name type="scientific">freshwater metagenome</name>
    <dbReference type="NCBI Taxonomy" id="449393"/>
    <lineage>
        <taxon>unclassified sequences</taxon>
        <taxon>metagenomes</taxon>
        <taxon>ecological metagenomes</taxon>
    </lineage>
</organism>
<sequence length="134" mass="14144">MSSNSVGSEYIPGSCNIGKGEVQRRQFVAIIGLLFTITTGVGLLTADASTSAKLTIFLPAMIFAIGFIQARKKFCLAYGFAGTFNFGKLGKISRVASAQDRRADQITALKILGQAFLLAMAITATFIIIGSIGN</sequence>
<feature type="transmembrane region" description="Helical" evidence="1">
    <location>
        <begin position="111"/>
        <end position="132"/>
    </location>
</feature>
<accession>A0A6J6NSF3</accession>
<keyword evidence="1" id="KW-1133">Transmembrane helix</keyword>
<feature type="transmembrane region" description="Helical" evidence="1">
    <location>
        <begin position="52"/>
        <end position="70"/>
    </location>
</feature>
<gene>
    <name evidence="2" type="ORF">UFOPK2362_00861</name>
</gene>
<dbReference type="AlphaFoldDB" id="A0A6J6NSF3"/>
<protein>
    <submittedName>
        <fullName evidence="2">Unannotated protein</fullName>
    </submittedName>
</protein>
<proteinExistence type="predicted"/>
<keyword evidence="1" id="KW-0472">Membrane</keyword>
<evidence type="ECO:0000256" key="1">
    <source>
        <dbReference type="SAM" id="Phobius"/>
    </source>
</evidence>
<evidence type="ECO:0000313" key="2">
    <source>
        <dbReference type="EMBL" id="CAB4689096.1"/>
    </source>
</evidence>
<keyword evidence="1" id="KW-0812">Transmembrane</keyword>
<dbReference type="EMBL" id="CAEZXI010000104">
    <property type="protein sequence ID" value="CAB4689096.1"/>
    <property type="molecule type" value="Genomic_DNA"/>
</dbReference>
<feature type="transmembrane region" description="Helical" evidence="1">
    <location>
        <begin position="27"/>
        <end position="46"/>
    </location>
</feature>